<evidence type="ECO:0000313" key="2">
    <source>
        <dbReference type="Proteomes" id="UP001469553"/>
    </source>
</evidence>
<dbReference type="EMBL" id="JAHRIP010023504">
    <property type="protein sequence ID" value="MEQ2289521.1"/>
    <property type="molecule type" value="Genomic_DNA"/>
</dbReference>
<accession>A0ABV0Y6Y4</accession>
<comment type="caution">
    <text evidence="1">The sequence shown here is derived from an EMBL/GenBank/DDBJ whole genome shotgun (WGS) entry which is preliminary data.</text>
</comment>
<organism evidence="1 2">
    <name type="scientific">Ameca splendens</name>
    <dbReference type="NCBI Taxonomy" id="208324"/>
    <lineage>
        <taxon>Eukaryota</taxon>
        <taxon>Metazoa</taxon>
        <taxon>Chordata</taxon>
        <taxon>Craniata</taxon>
        <taxon>Vertebrata</taxon>
        <taxon>Euteleostomi</taxon>
        <taxon>Actinopterygii</taxon>
        <taxon>Neopterygii</taxon>
        <taxon>Teleostei</taxon>
        <taxon>Neoteleostei</taxon>
        <taxon>Acanthomorphata</taxon>
        <taxon>Ovalentaria</taxon>
        <taxon>Atherinomorphae</taxon>
        <taxon>Cyprinodontiformes</taxon>
        <taxon>Goodeidae</taxon>
        <taxon>Ameca</taxon>
    </lineage>
</organism>
<gene>
    <name evidence="1" type="ORF">AMECASPLE_033903</name>
</gene>
<dbReference type="Proteomes" id="UP001469553">
    <property type="component" value="Unassembled WGS sequence"/>
</dbReference>
<reference evidence="1 2" key="1">
    <citation type="submission" date="2021-06" db="EMBL/GenBank/DDBJ databases">
        <authorList>
            <person name="Palmer J.M."/>
        </authorList>
    </citation>
    <scope>NUCLEOTIDE SEQUENCE [LARGE SCALE GENOMIC DNA]</scope>
    <source>
        <strain evidence="1 2">AS_MEX2019</strain>
        <tissue evidence="1">Muscle</tissue>
    </source>
</reference>
<keyword evidence="2" id="KW-1185">Reference proteome</keyword>
<proteinExistence type="predicted"/>
<sequence length="121" mass="13588">MCAQSLCSTMARPVQRGTCPVKWSWPLCCSSVSGCLQSSCSLGHLYMKQQFIFSDPQKVLHHVECLVTSMRKCENNNIKINTPALHSHLRSCKTNESHDTGEEKWLIGHNLAIFTLGNTYC</sequence>
<evidence type="ECO:0000313" key="1">
    <source>
        <dbReference type="EMBL" id="MEQ2289521.1"/>
    </source>
</evidence>
<name>A0ABV0Y6Y4_9TELE</name>
<protein>
    <submittedName>
        <fullName evidence="1">Uncharacterized protein</fullName>
    </submittedName>
</protein>